<comment type="caution">
    <text evidence="2">The sequence shown here is derived from an EMBL/GenBank/DDBJ whole genome shotgun (WGS) entry which is preliminary data.</text>
</comment>
<dbReference type="AlphaFoldDB" id="A0ABC8RFI3"/>
<accession>A0ABC8RFI3</accession>
<proteinExistence type="predicted"/>
<evidence type="ECO:0000313" key="3">
    <source>
        <dbReference type="Proteomes" id="UP001642360"/>
    </source>
</evidence>
<feature type="region of interest" description="Disordered" evidence="1">
    <location>
        <begin position="54"/>
        <end position="75"/>
    </location>
</feature>
<organism evidence="2 3">
    <name type="scientific">Ilex paraguariensis</name>
    <name type="common">yerba mate</name>
    <dbReference type="NCBI Taxonomy" id="185542"/>
    <lineage>
        <taxon>Eukaryota</taxon>
        <taxon>Viridiplantae</taxon>
        <taxon>Streptophyta</taxon>
        <taxon>Embryophyta</taxon>
        <taxon>Tracheophyta</taxon>
        <taxon>Spermatophyta</taxon>
        <taxon>Magnoliopsida</taxon>
        <taxon>eudicotyledons</taxon>
        <taxon>Gunneridae</taxon>
        <taxon>Pentapetalae</taxon>
        <taxon>asterids</taxon>
        <taxon>campanulids</taxon>
        <taxon>Aquifoliales</taxon>
        <taxon>Aquifoliaceae</taxon>
        <taxon>Ilex</taxon>
    </lineage>
</organism>
<sequence length="75" mass="8552">IYESSLIDPLEACLLEHPSLLEANDDNSEISEIVNLLNSSQVLEIKEWRQKFEELPPRTNPPIPSSEKPPKLDLK</sequence>
<keyword evidence="3" id="KW-1185">Reference proteome</keyword>
<dbReference type="EMBL" id="CAUOFW020001328">
    <property type="protein sequence ID" value="CAK9143734.1"/>
    <property type="molecule type" value="Genomic_DNA"/>
</dbReference>
<evidence type="ECO:0000256" key="1">
    <source>
        <dbReference type="SAM" id="MobiDB-lite"/>
    </source>
</evidence>
<evidence type="ECO:0000313" key="2">
    <source>
        <dbReference type="EMBL" id="CAK9143734.1"/>
    </source>
</evidence>
<dbReference type="Proteomes" id="UP001642360">
    <property type="component" value="Unassembled WGS sequence"/>
</dbReference>
<reference evidence="2 3" key="1">
    <citation type="submission" date="2024-02" db="EMBL/GenBank/DDBJ databases">
        <authorList>
            <person name="Vignale AGUSTIN F."/>
            <person name="Sosa J E."/>
            <person name="Modenutti C."/>
        </authorList>
    </citation>
    <scope>NUCLEOTIDE SEQUENCE [LARGE SCALE GENOMIC DNA]</scope>
</reference>
<feature type="non-terminal residue" evidence="2">
    <location>
        <position position="1"/>
    </location>
</feature>
<gene>
    <name evidence="2" type="ORF">ILEXP_LOCUS11456</name>
</gene>
<name>A0ABC8RFI3_9AQUA</name>
<protein>
    <submittedName>
        <fullName evidence="2">Uncharacterized protein</fullName>
    </submittedName>
</protein>